<evidence type="ECO:0000256" key="8">
    <source>
        <dbReference type="ARBA" id="ARBA00023027"/>
    </source>
</evidence>
<keyword evidence="5" id="KW-0479">Metal-binding</keyword>
<dbReference type="NCBIfam" id="NF001299">
    <property type="entry name" value="PRK00241.1"/>
    <property type="match status" value="1"/>
</dbReference>
<keyword evidence="6 11" id="KW-0378">Hydrolase</keyword>
<dbReference type="GO" id="GO:0005829">
    <property type="term" value="C:cytosol"/>
    <property type="evidence" value="ECO:0007669"/>
    <property type="project" value="TreeGrafter"/>
</dbReference>
<dbReference type="GO" id="GO:0046872">
    <property type="term" value="F:metal ion binding"/>
    <property type="evidence" value="ECO:0007669"/>
    <property type="project" value="UniProtKB-KW"/>
</dbReference>
<evidence type="ECO:0000256" key="6">
    <source>
        <dbReference type="ARBA" id="ARBA00022801"/>
    </source>
</evidence>
<dbReference type="GO" id="GO:0035529">
    <property type="term" value="F:NADH pyrophosphatase activity"/>
    <property type="evidence" value="ECO:0007669"/>
    <property type="project" value="TreeGrafter"/>
</dbReference>
<comment type="catalytic activity">
    <reaction evidence="9">
        <text>a 5'-end NAD(+)-phospho-ribonucleoside in mRNA + H2O = a 5'-end phospho-adenosine-phospho-ribonucleoside in mRNA + beta-nicotinamide D-ribonucleotide + 2 H(+)</text>
        <dbReference type="Rhea" id="RHEA:60876"/>
        <dbReference type="Rhea" id="RHEA-COMP:15698"/>
        <dbReference type="Rhea" id="RHEA-COMP:15719"/>
        <dbReference type="ChEBI" id="CHEBI:14649"/>
        <dbReference type="ChEBI" id="CHEBI:15377"/>
        <dbReference type="ChEBI" id="CHEBI:15378"/>
        <dbReference type="ChEBI" id="CHEBI:144029"/>
        <dbReference type="ChEBI" id="CHEBI:144051"/>
    </reaction>
    <physiologicalReaction direction="left-to-right" evidence="9">
        <dbReference type="Rhea" id="RHEA:60877"/>
    </physiologicalReaction>
</comment>
<dbReference type="AlphaFoldDB" id="A0A3B0S7S0"/>
<dbReference type="EMBL" id="UOED01000132">
    <property type="protein sequence ID" value="VAV98951.1"/>
    <property type="molecule type" value="Genomic_DNA"/>
</dbReference>
<comment type="cofactor">
    <cofactor evidence="1">
        <name>Mg(2+)</name>
        <dbReference type="ChEBI" id="CHEBI:18420"/>
    </cofactor>
</comment>
<evidence type="ECO:0000256" key="3">
    <source>
        <dbReference type="ARBA" id="ARBA00009595"/>
    </source>
</evidence>
<evidence type="ECO:0000256" key="4">
    <source>
        <dbReference type="ARBA" id="ARBA00012381"/>
    </source>
</evidence>
<comment type="cofactor">
    <cofactor evidence="2">
        <name>Zn(2+)</name>
        <dbReference type="ChEBI" id="CHEBI:29105"/>
    </cofactor>
</comment>
<dbReference type="InterPro" id="IPR015375">
    <property type="entry name" value="NADH_PPase-like_N"/>
</dbReference>
<dbReference type="EC" id="3.6.1.22" evidence="4"/>
<protein>
    <recommendedName>
        <fullName evidence="4">NAD(+) diphosphatase</fullName>
        <ecNumber evidence="4">3.6.1.22</ecNumber>
    </recommendedName>
</protein>
<dbReference type="Pfam" id="PF09297">
    <property type="entry name" value="Zn_ribbon_NUD"/>
    <property type="match status" value="1"/>
</dbReference>
<dbReference type="GO" id="GO:0006742">
    <property type="term" value="P:NADP+ catabolic process"/>
    <property type="evidence" value="ECO:0007669"/>
    <property type="project" value="TreeGrafter"/>
</dbReference>
<feature type="domain" description="Nudix hydrolase" evidence="10">
    <location>
        <begin position="184"/>
        <end position="309"/>
    </location>
</feature>
<evidence type="ECO:0000256" key="1">
    <source>
        <dbReference type="ARBA" id="ARBA00001946"/>
    </source>
</evidence>
<dbReference type="GO" id="GO:0019677">
    <property type="term" value="P:NAD+ catabolic process"/>
    <property type="evidence" value="ECO:0007669"/>
    <property type="project" value="TreeGrafter"/>
</dbReference>
<dbReference type="Gene3D" id="3.90.79.10">
    <property type="entry name" value="Nucleoside Triphosphate Pyrophosphohydrolase"/>
    <property type="match status" value="1"/>
</dbReference>
<sequence length="322" mass="36136">MLEKKYLLWHPAGPRNSDRDNPPMMNPCIFSGFSLDPADHLRGDEAWLATQLTCDSSRFVRYYHGRPLMDISDGLRPADGPCDVGEDDWVFMGLDGDAAVFAVGLKVKPDLPDHEKFIDLRSVALQLGASGFSDIPSLLGRGKMLLEWNGRRDFCSCCGHKTRMERGGYVRQCMNEDCRAEHFPRTDPVVIMLVTSGDQCLLGRGVGWPEGNYSALAGFMEPGETIEEATRREVLEESGVRVGDVRYVKSQPWPFPSSLMIGVRAEALSTEITIDPVELADARWFERDYLREVFENGSGSDFRIPPNIAIARHLLEEWLHKG</sequence>
<evidence type="ECO:0000256" key="2">
    <source>
        <dbReference type="ARBA" id="ARBA00001947"/>
    </source>
</evidence>
<dbReference type="InterPro" id="IPR015797">
    <property type="entry name" value="NUDIX_hydrolase-like_dom_sf"/>
</dbReference>
<accession>A0A3B0S7S0</accession>
<evidence type="ECO:0000256" key="9">
    <source>
        <dbReference type="ARBA" id="ARBA00023679"/>
    </source>
</evidence>
<name>A0A3B0S7S0_9ZZZZ</name>
<dbReference type="InterPro" id="IPR049734">
    <property type="entry name" value="NudC-like_C"/>
</dbReference>
<dbReference type="SUPFAM" id="SSF55811">
    <property type="entry name" value="Nudix"/>
    <property type="match status" value="1"/>
</dbReference>
<dbReference type="Pfam" id="PF00293">
    <property type="entry name" value="NUDIX"/>
    <property type="match status" value="1"/>
</dbReference>
<dbReference type="InterPro" id="IPR015376">
    <property type="entry name" value="Znr_NADH_PPase"/>
</dbReference>
<dbReference type="PANTHER" id="PTHR42904">
    <property type="entry name" value="NUDIX HYDROLASE, NUDC SUBFAMILY"/>
    <property type="match status" value="1"/>
</dbReference>
<dbReference type="InterPro" id="IPR000086">
    <property type="entry name" value="NUDIX_hydrolase_dom"/>
</dbReference>
<dbReference type="CDD" id="cd03429">
    <property type="entry name" value="NUDIX_NADH_pyrophosphatase_Nudt13"/>
    <property type="match status" value="1"/>
</dbReference>
<keyword evidence="7" id="KW-0460">Magnesium</keyword>
<keyword evidence="8" id="KW-0520">NAD</keyword>
<evidence type="ECO:0000256" key="5">
    <source>
        <dbReference type="ARBA" id="ARBA00022723"/>
    </source>
</evidence>
<dbReference type="PROSITE" id="PS51462">
    <property type="entry name" value="NUDIX"/>
    <property type="match status" value="1"/>
</dbReference>
<dbReference type="Pfam" id="PF09296">
    <property type="entry name" value="NUDIX-like"/>
    <property type="match status" value="1"/>
</dbReference>
<dbReference type="GO" id="GO:0110153">
    <property type="term" value="F:RNA NAD-cap (NMN-forming) hydrolase activity"/>
    <property type="evidence" value="ECO:0007669"/>
    <property type="project" value="RHEA"/>
</dbReference>
<proteinExistence type="inferred from homology"/>
<comment type="similarity">
    <text evidence="3">Belongs to the Nudix hydrolase family. NudC subfamily.</text>
</comment>
<gene>
    <name evidence="11" type="ORF">MNBD_ALPHA02-1416</name>
</gene>
<dbReference type="PANTHER" id="PTHR42904:SF6">
    <property type="entry name" value="NAD-CAPPED RNA HYDROLASE NUDT12"/>
    <property type="match status" value="1"/>
</dbReference>
<evidence type="ECO:0000256" key="7">
    <source>
        <dbReference type="ARBA" id="ARBA00022842"/>
    </source>
</evidence>
<organism evidence="11">
    <name type="scientific">hydrothermal vent metagenome</name>
    <dbReference type="NCBI Taxonomy" id="652676"/>
    <lineage>
        <taxon>unclassified sequences</taxon>
        <taxon>metagenomes</taxon>
        <taxon>ecological metagenomes</taxon>
    </lineage>
</organism>
<evidence type="ECO:0000259" key="10">
    <source>
        <dbReference type="PROSITE" id="PS51462"/>
    </source>
</evidence>
<dbReference type="Gene3D" id="3.90.79.20">
    <property type="match status" value="1"/>
</dbReference>
<dbReference type="InterPro" id="IPR050241">
    <property type="entry name" value="NAD-cap_RNA_hydrolase_NudC"/>
</dbReference>
<evidence type="ECO:0000313" key="11">
    <source>
        <dbReference type="EMBL" id="VAV98951.1"/>
    </source>
</evidence>
<reference evidence="11" key="1">
    <citation type="submission" date="2018-06" db="EMBL/GenBank/DDBJ databases">
        <authorList>
            <person name="Zhirakovskaya E."/>
        </authorList>
    </citation>
    <scope>NUCLEOTIDE SEQUENCE</scope>
</reference>